<dbReference type="PANTHER" id="PTHR43591">
    <property type="entry name" value="METHYLTRANSFERASE"/>
    <property type="match status" value="1"/>
</dbReference>
<dbReference type="GO" id="GO:0008168">
    <property type="term" value="F:methyltransferase activity"/>
    <property type="evidence" value="ECO:0007669"/>
    <property type="project" value="UniProtKB-KW"/>
</dbReference>
<comment type="caution">
    <text evidence="2">The sequence shown here is derived from an EMBL/GenBank/DDBJ whole genome shotgun (WGS) entry which is preliminary data.</text>
</comment>
<dbReference type="Gene3D" id="3.40.50.150">
    <property type="entry name" value="Vaccinia Virus protein VP39"/>
    <property type="match status" value="1"/>
</dbReference>
<dbReference type="RefSeq" id="WP_387700378.1">
    <property type="nucleotide sequence ID" value="NZ_JBIAMX010000006.1"/>
</dbReference>
<reference evidence="2 3" key="1">
    <citation type="submission" date="2024-10" db="EMBL/GenBank/DDBJ databases">
        <title>The Natural Products Discovery Center: Release of the First 8490 Sequenced Strains for Exploring Actinobacteria Biosynthetic Diversity.</title>
        <authorList>
            <person name="Kalkreuter E."/>
            <person name="Kautsar S.A."/>
            <person name="Yang D."/>
            <person name="Bader C.D."/>
            <person name="Teijaro C.N."/>
            <person name="Fluegel L."/>
            <person name="Davis C.M."/>
            <person name="Simpson J.R."/>
            <person name="Lauterbach L."/>
            <person name="Steele A.D."/>
            <person name="Gui C."/>
            <person name="Meng S."/>
            <person name="Li G."/>
            <person name="Viehrig K."/>
            <person name="Ye F."/>
            <person name="Su P."/>
            <person name="Kiefer A.F."/>
            <person name="Nichols A."/>
            <person name="Cepeda A.J."/>
            <person name="Yan W."/>
            <person name="Fan B."/>
            <person name="Jiang Y."/>
            <person name="Adhikari A."/>
            <person name="Zheng C.-J."/>
            <person name="Schuster L."/>
            <person name="Cowan T.M."/>
            <person name="Smanski M.J."/>
            <person name="Chevrette M.G."/>
            <person name="De Carvalho L.P.S."/>
            <person name="Shen B."/>
        </authorList>
    </citation>
    <scope>NUCLEOTIDE SEQUENCE [LARGE SCALE GENOMIC DNA]</scope>
    <source>
        <strain evidence="2 3">NPDC004045</strain>
    </source>
</reference>
<dbReference type="EC" id="2.1.1.-" evidence="2"/>
<dbReference type="PANTHER" id="PTHR43591:SF24">
    <property type="entry name" value="2-METHOXY-6-POLYPRENYL-1,4-BENZOQUINOL METHYLASE, MITOCHONDRIAL"/>
    <property type="match status" value="1"/>
</dbReference>
<keyword evidence="3" id="KW-1185">Reference proteome</keyword>
<keyword evidence="2" id="KW-0808">Transferase</keyword>
<dbReference type="InterPro" id="IPR029063">
    <property type="entry name" value="SAM-dependent_MTases_sf"/>
</dbReference>
<feature type="domain" description="Methyltransferase type 11" evidence="1">
    <location>
        <begin position="42"/>
        <end position="134"/>
    </location>
</feature>
<dbReference type="CDD" id="cd02440">
    <property type="entry name" value="AdoMet_MTases"/>
    <property type="match status" value="1"/>
</dbReference>
<organism evidence="2 3">
    <name type="scientific">Nocardia thailandica</name>
    <dbReference type="NCBI Taxonomy" id="257275"/>
    <lineage>
        <taxon>Bacteria</taxon>
        <taxon>Bacillati</taxon>
        <taxon>Actinomycetota</taxon>
        <taxon>Actinomycetes</taxon>
        <taxon>Mycobacteriales</taxon>
        <taxon>Nocardiaceae</taxon>
        <taxon>Nocardia</taxon>
    </lineage>
</organism>
<protein>
    <submittedName>
        <fullName evidence="2">Class I SAM-dependent methyltransferase</fullName>
        <ecNumber evidence="2">2.1.1.-</ecNumber>
    </submittedName>
</protein>
<dbReference type="EMBL" id="JBIAMX010000006">
    <property type="protein sequence ID" value="MFF0543753.1"/>
    <property type="molecule type" value="Genomic_DNA"/>
</dbReference>
<proteinExistence type="predicted"/>
<sequence>MTTFDARRSAGYDRRASRLLHGLHRRIAADTADATAPGGTVLDIGTGPGRLLAELAARRPELRLHGADLSPHMIGLARRRVDGAALVVADVAELPFPDGAFDTVVSSLSMHEWPDLPAAARELRRVLRPQGRLMVYDFRFARARAARAALGDRFATVTVTPVRPRRHPVALVTRYTAEP</sequence>
<keyword evidence="2" id="KW-0489">Methyltransferase</keyword>
<evidence type="ECO:0000259" key="1">
    <source>
        <dbReference type="Pfam" id="PF08241"/>
    </source>
</evidence>
<evidence type="ECO:0000313" key="2">
    <source>
        <dbReference type="EMBL" id="MFF0543753.1"/>
    </source>
</evidence>
<dbReference type="SUPFAM" id="SSF53335">
    <property type="entry name" value="S-adenosyl-L-methionine-dependent methyltransferases"/>
    <property type="match status" value="1"/>
</dbReference>
<name>A0ABW6PN12_9NOCA</name>
<gene>
    <name evidence="2" type="ORF">ACFYTF_13055</name>
</gene>
<accession>A0ABW6PN12</accession>
<dbReference type="InterPro" id="IPR013216">
    <property type="entry name" value="Methyltransf_11"/>
</dbReference>
<dbReference type="GO" id="GO:0032259">
    <property type="term" value="P:methylation"/>
    <property type="evidence" value="ECO:0007669"/>
    <property type="project" value="UniProtKB-KW"/>
</dbReference>
<dbReference type="Proteomes" id="UP001601444">
    <property type="component" value="Unassembled WGS sequence"/>
</dbReference>
<dbReference type="Pfam" id="PF08241">
    <property type="entry name" value="Methyltransf_11"/>
    <property type="match status" value="1"/>
</dbReference>
<evidence type="ECO:0000313" key="3">
    <source>
        <dbReference type="Proteomes" id="UP001601444"/>
    </source>
</evidence>